<feature type="compositionally biased region" description="Low complexity" evidence="1">
    <location>
        <begin position="507"/>
        <end position="537"/>
    </location>
</feature>
<dbReference type="EMBL" id="AOGT01002071">
    <property type="protein sequence ID" value="EMG46248.1"/>
    <property type="molecule type" value="Genomic_DNA"/>
</dbReference>
<evidence type="ECO:0000313" key="3">
    <source>
        <dbReference type="EMBL" id="EMG46248.1"/>
    </source>
</evidence>
<organism evidence="3 4">
    <name type="scientific">Candida maltosa (strain Xu316)</name>
    <name type="common">Yeast</name>
    <dbReference type="NCBI Taxonomy" id="1245528"/>
    <lineage>
        <taxon>Eukaryota</taxon>
        <taxon>Fungi</taxon>
        <taxon>Dikarya</taxon>
        <taxon>Ascomycota</taxon>
        <taxon>Saccharomycotina</taxon>
        <taxon>Pichiomycetes</taxon>
        <taxon>Debaryomycetaceae</taxon>
        <taxon>Candida/Lodderomyces clade</taxon>
        <taxon>Candida</taxon>
    </lineage>
</organism>
<dbReference type="HOGENOM" id="CLU_419181_0_0_1"/>
<gene>
    <name evidence="3" type="ORF">G210_3520</name>
</gene>
<sequence length="654" mass="74092">MVEYKRYVEKKSNHNEYHQQQQIQQHIALSPASPSSRRFLHSTNNPIQYARHFQSHYNPNYVVTLKFMKDLNLMPQNWTIVEKEQHRRLVQFEFTAENNLQYISFQGIDPEKYENTKPTVSCIYWKDKGKYIVTSVDIILLLEYLVQQTFDVEEKNRIRRNLQSLKPTTISRTSLADREFFNLIMSMENPRPRNIEKDLKVFNWCDLGKAVGKVMSKYYVVPSEATRPWSIATTTSSPPVNLPPHIQQQLQHSIHSPQVVNPIMIPQHEVSPHPAGVQSAALPMYFPRQGSLPNMASAMDLSSPPIQHPGIQHVPTAPPAPPAPPHHHQPSPIPPPYYQPQSQSPPQYPQFQQPYFQKQDAFVPYGKLQLAPYPPPPPPPQPSSAGALPPQHSYPTAQHYQQQQPPPVYQYPQPHPQTTQPSYFFYPMHTRSQSLTYPTPSRDRTSVSSSPPDSSNQNSDFSNTNTPPLKITNNSSPISMNNNNNVNGNSKKKLKNNGGLYFTTFKNHNTCNNESNNNKANSASPNDDSPGSDNSSNEARTDSGGSNFSLGKQNSTMSASTSSFNNIKDNNNNNISIIPPGTKVQREEGDDDGDEDEDVSMEEEETTEFKSKLPSISLLLQPDDTFKEVKLPPLGERSKDKLPSIRKVEKWQDH</sequence>
<dbReference type="GO" id="GO:0005634">
    <property type="term" value="C:nucleus"/>
    <property type="evidence" value="ECO:0007669"/>
    <property type="project" value="TreeGrafter"/>
</dbReference>
<feature type="compositionally biased region" description="Pro residues" evidence="1">
    <location>
        <begin position="372"/>
        <end position="382"/>
    </location>
</feature>
<feature type="compositionally biased region" description="Low complexity" evidence="1">
    <location>
        <begin position="446"/>
        <end position="466"/>
    </location>
</feature>
<dbReference type="OrthoDB" id="1751210at2759"/>
<proteinExistence type="predicted"/>
<keyword evidence="4" id="KW-1185">Reference proteome</keyword>
<dbReference type="Proteomes" id="UP000011777">
    <property type="component" value="Unassembled WGS sequence"/>
</dbReference>
<evidence type="ECO:0000256" key="1">
    <source>
        <dbReference type="SAM" id="MobiDB-lite"/>
    </source>
</evidence>
<name>M3J2Y5_CANMX</name>
<dbReference type="InterPro" id="IPR055509">
    <property type="entry name" value="DUF7082"/>
</dbReference>
<feature type="domain" description="DUF7082" evidence="2">
    <location>
        <begin position="63"/>
        <end position="215"/>
    </location>
</feature>
<dbReference type="PANTHER" id="PTHR39463">
    <property type="entry name" value="MEDUSA"/>
    <property type="match status" value="1"/>
</dbReference>
<evidence type="ECO:0000313" key="4">
    <source>
        <dbReference type="Proteomes" id="UP000011777"/>
    </source>
</evidence>
<feature type="compositionally biased region" description="Low complexity" evidence="1">
    <location>
        <begin position="383"/>
        <end position="403"/>
    </location>
</feature>
<reference evidence="3 4" key="1">
    <citation type="submission" date="2013-02" db="EMBL/GenBank/DDBJ databases">
        <title>Genome sequence of Candida maltosa Xu316, a potential industrial strain for xylitol and ethanol production.</title>
        <authorList>
            <person name="Yu J."/>
            <person name="Wang Q."/>
            <person name="Geng X."/>
            <person name="Bao W."/>
            <person name="He P."/>
            <person name="Cai J."/>
        </authorList>
    </citation>
    <scope>NUCLEOTIDE SEQUENCE [LARGE SCALE GENOMIC DNA]</scope>
    <source>
        <strain evidence="4">Xu316</strain>
    </source>
</reference>
<accession>M3J2Y5</accession>
<dbReference type="STRING" id="1245528.M3J2Y5"/>
<protein>
    <recommendedName>
        <fullName evidence="2">DUF7082 domain-containing protein</fullName>
    </recommendedName>
</protein>
<feature type="region of interest" description="Disordered" evidence="1">
    <location>
        <begin position="367"/>
        <end position="616"/>
    </location>
</feature>
<comment type="caution">
    <text evidence="3">The sequence shown here is derived from an EMBL/GenBank/DDBJ whole genome shotgun (WGS) entry which is preliminary data.</text>
</comment>
<feature type="region of interest" description="Disordered" evidence="1">
    <location>
        <begin position="629"/>
        <end position="654"/>
    </location>
</feature>
<dbReference type="eggNOG" id="ENOG502QTDM">
    <property type="taxonomic scope" value="Eukaryota"/>
</dbReference>
<feature type="compositionally biased region" description="Pro residues" evidence="1">
    <location>
        <begin position="404"/>
        <end position="415"/>
    </location>
</feature>
<dbReference type="Pfam" id="PF23305">
    <property type="entry name" value="DUF7082"/>
    <property type="match status" value="1"/>
</dbReference>
<feature type="compositionally biased region" description="Polar residues" evidence="1">
    <location>
        <begin position="543"/>
        <end position="564"/>
    </location>
</feature>
<feature type="compositionally biased region" description="Low complexity" evidence="1">
    <location>
        <begin position="565"/>
        <end position="578"/>
    </location>
</feature>
<feature type="region of interest" description="Disordered" evidence="1">
    <location>
        <begin position="295"/>
        <end position="351"/>
    </location>
</feature>
<feature type="compositionally biased region" description="Acidic residues" evidence="1">
    <location>
        <begin position="588"/>
        <end position="606"/>
    </location>
</feature>
<dbReference type="AlphaFoldDB" id="M3J2Y5"/>
<dbReference type="PANTHER" id="PTHR39463:SF1">
    <property type="entry name" value="MEDUSA"/>
    <property type="match status" value="1"/>
</dbReference>
<feature type="compositionally biased region" description="Low complexity" evidence="1">
    <location>
        <begin position="339"/>
        <end position="351"/>
    </location>
</feature>
<feature type="compositionally biased region" description="Low complexity" evidence="1">
    <location>
        <begin position="473"/>
        <end position="489"/>
    </location>
</feature>
<evidence type="ECO:0000259" key="2">
    <source>
        <dbReference type="Pfam" id="PF23305"/>
    </source>
</evidence>